<evidence type="ECO:0000313" key="3">
    <source>
        <dbReference type="Proteomes" id="UP001303647"/>
    </source>
</evidence>
<dbReference type="Gene3D" id="3.40.50.720">
    <property type="entry name" value="NAD(P)-binding Rossmann-like Domain"/>
    <property type="match status" value="1"/>
</dbReference>
<name>A0AAN7HK53_9PEZI</name>
<dbReference type="EMBL" id="MU857718">
    <property type="protein sequence ID" value="KAK4244955.1"/>
    <property type="molecule type" value="Genomic_DNA"/>
</dbReference>
<dbReference type="PANTHER" id="PTHR43544:SF32">
    <property type="entry name" value="CHAIN DEHYDROGENASE, PUTATIVE (AFU_ORTHOLOGUE AFUA_5G01530)-RELATED"/>
    <property type="match status" value="1"/>
</dbReference>
<evidence type="ECO:0000313" key="2">
    <source>
        <dbReference type="EMBL" id="KAK4244955.1"/>
    </source>
</evidence>
<dbReference type="GO" id="GO:0005737">
    <property type="term" value="C:cytoplasm"/>
    <property type="evidence" value="ECO:0007669"/>
    <property type="project" value="TreeGrafter"/>
</dbReference>
<dbReference type="InterPro" id="IPR036291">
    <property type="entry name" value="NAD(P)-bd_dom_sf"/>
</dbReference>
<organism evidence="2 3">
    <name type="scientific">Corynascus novoguineensis</name>
    <dbReference type="NCBI Taxonomy" id="1126955"/>
    <lineage>
        <taxon>Eukaryota</taxon>
        <taxon>Fungi</taxon>
        <taxon>Dikarya</taxon>
        <taxon>Ascomycota</taxon>
        <taxon>Pezizomycotina</taxon>
        <taxon>Sordariomycetes</taxon>
        <taxon>Sordariomycetidae</taxon>
        <taxon>Sordariales</taxon>
        <taxon>Chaetomiaceae</taxon>
        <taxon>Corynascus</taxon>
    </lineage>
</organism>
<comment type="caution">
    <text evidence="2">The sequence shown here is derived from an EMBL/GenBank/DDBJ whole genome shotgun (WGS) entry which is preliminary data.</text>
</comment>
<evidence type="ECO:0000256" key="1">
    <source>
        <dbReference type="ARBA" id="ARBA00006484"/>
    </source>
</evidence>
<dbReference type="InterPro" id="IPR051468">
    <property type="entry name" value="Fungal_SecMetab_SDRs"/>
</dbReference>
<sequence>MASPTVALVTGGNNGLGYEIVKALLESERPYHILMGSRSVEKAQQAISKLREEVPKASDKIDVVQVDVTSDESIEKAFEQVKANIGHIDVLVNNAGGTFDPAYLAGKVSLRSCFTDAYNLNVAGTHVLTHTFVPLLLKSANPRLVFVTGLSHITKAAESYFPTPPLPAGWPKPVGFETIGYRCSKTALNALMLDWNHKLKADGVKVWSVQPGVLVTDLGGLRDKIPAMGGKHPSVGGQLIRSVVEGAKDADVGKIVGQNGIEPW</sequence>
<proteinExistence type="inferred from homology"/>
<accession>A0AAN7HK53</accession>
<dbReference type="AlphaFoldDB" id="A0AAN7HK53"/>
<reference evidence="2" key="2">
    <citation type="submission" date="2023-05" db="EMBL/GenBank/DDBJ databases">
        <authorList>
            <consortium name="Lawrence Berkeley National Laboratory"/>
            <person name="Steindorff A."/>
            <person name="Hensen N."/>
            <person name="Bonometti L."/>
            <person name="Westerberg I."/>
            <person name="Brannstrom I.O."/>
            <person name="Guillou S."/>
            <person name="Cros-Aarteil S."/>
            <person name="Calhoun S."/>
            <person name="Haridas S."/>
            <person name="Kuo A."/>
            <person name="Mondo S."/>
            <person name="Pangilinan J."/>
            <person name="Riley R."/>
            <person name="Labutti K."/>
            <person name="Andreopoulos B."/>
            <person name="Lipzen A."/>
            <person name="Chen C."/>
            <person name="Yanf M."/>
            <person name="Daum C."/>
            <person name="Ng V."/>
            <person name="Clum A."/>
            <person name="Ohm R."/>
            <person name="Martin F."/>
            <person name="Silar P."/>
            <person name="Natvig D."/>
            <person name="Lalanne C."/>
            <person name="Gautier V."/>
            <person name="Ament-Velasquez S.L."/>
            <person name="Kruys A."/>
            <person name="Hutchinson M.I."/>
            <person name="Powell A.J."/>
            <person name="Barry K."/>
            <person name="Miller A.N."/>
            <person name="Grigoriev I.V."/>
            <person name="Debuchy R."/>
            <person name="Gladieux P."/>
            <person name="Thoren M.H."/>
            <person name="Johannesson H."/>
        </authorList>
    </citation>
    <scope>NUCLEOTIDE SEQUENCE</scope>
    <source>
        <strain evidence="2">CBS 359.72</strain>
    </source>
</reference>
<dbReference type="GO" id="GO:0016491">
    <property type="term" value="F:oxidoreductase activity"/>
    <property type="evidence" value="ECO:0007669"/>
    <property type="project" value="TreeGrafter"/>
</dbReference>
<dbReference type="Pfam" id="PF00106">
    <property type="entry name" value="adh_short"/>
    <property type="match status" value="1"/>
</dbReference>
<comment type="similarity">
    <text evidence="1">Belongs to the short-chain dehydrogenases/reductases (SDR) family.</text>
</comment>
<keyword evidence="3" id="KW-1185">Reference proteome</keyword>
<dbReference type="PRINTS" id="PR00081">
    <property type="entry name" value="GDHRDH"/>
</dbReference>
<dbReference type="GO" id="GO:0019748">
    <property type="term" value="P:secondary metabolic process"/>
    <property type="evidence" value="ECO:0007669"/>
    <property type="project" value="TreeGrafter"/>
</dbReference>
<dbReference type="SUPFAM" id="SSF51735">
    <property type="entry name" value="NAD(P)-binding Rossmann-fold domains"/>
    <property type="match status" value="1"/>
</dbReference>
<dbReference type="Proteomes" id="UP001303647">
    <property type="component" value="Unassembled WGS sequence"/>
</dbReference>
<protein>
    <submittedName>
        <fullName evidence="2">NAD(P)-binding protein</fullName>
    </submittedName>
</protein>
<dbReference type="InterPro" id="IPR002347">
    <property type="entry name" value="SDR_fam"/>
</dbReference>
<reference evidence="2" key="1">
    <citation type="journal article" date="2023" name="Mol. Phylogenet. Evol.">
        <title>Genome-scale phylogeny and comparative genomics of the fungal order Sordariales.</title>
        <authorList>
            <person name="Hensen N."/>
            <person name="Bonometti L."/>
            <person name="Westerberg I."/>
            <person name="Brannstrom I.O."/>
            <person name="Guillou S."/>
            <person name="Cros-Aarteil S."/>
            <person name="Calhoun S."/>
            <person name="Haridas S."/>
            <person name="Kuo A."/>
            <person name="Mondo S."/>
            <person name="Pangilinan J."/>
            <person name="Riley R."/>
            <person name="LaButti K."/>
            <person name="Andreopoulos B."/>
            <person name="Lipzen A."/>
            <person name="Chen C."/>
            <person name="Yan M."/>
            <person name="Daum C."/>
            <person name="Ng V."/>
            <person name="Clum A."/>
            <person name="Steindorff A."/>
            <person name="Ohm R.A."/>
            <person name="Martin F."/>
            <person name="Silar P."/>
            <person name="Natvig D.O."/>
            <person name="Lalanne C."/>
            <person name="Gautier V."/>
            <person name="Ament-Velasquez S.L."/>
            <person name="Kruys A."/>
            <person name="Hutchinson M.I."/>
            <person name="Powell A.J."/>
            <person name="Barry K."/>
            <person name="Miller A.N."/>
            <person name="Grigoriev I.V."/>
            <person name="Debuchy R."/>
            <person name="Gladieux P."/>
            <person name="Hiltunen Thoren M."/>
            <person name="Johannesson H."/>
        </authorList>
    </citation>
    <scope>NUCLEOTIDE SEQUENCE</scope>
    <source>
        <strain evidence="2">CBS 359.72</strain>
    </source>
</reference>
<dbReference type="PANTHER" id="PTHR43544">
    <property type="entry name" value="SHORT-CHAIN DEHYDROGENASE/REDUCTASE"/>
    <property type="match status" value="1"/>
</dbReference>
<gene>
    <name evidence="2" type="ORF">C7999DRAFT_34723</name>
</gene>